<evidence type="ECO:0000313" key="2">
    <source>
        <dbReference type="EMBL" id="MDT7830041.1"/>
    </source>
</evidence>
<comment type="caution">
    <text evidence="2">The sequence shown here is derived from an EMBL/GenBank/DDBJ whole genome shotgun (WGS) entry which is preliminary data.</text>
</comment>
<keyword evidence="1" id="KW-0732">Signal</keyword>
<dbReference type="RefSeq" id="WP_314016296.1">
    <property type="nucleotide sequence ID" value="NZ_JAVTTP010000001.1"/>
</dbReference>
<evidence type="ECO:0000313" key="3">
    <source>
        <dbReference type="Proteomes" id="UP001250656"/>
    </source>
</evidence>
<reference evidence="2 3" key="1">
    <citation type="submission" date="2023-09" db="EMBL/GenBank/DDBJ databases">
        <title>Novel taxa isolated from Blanes Bay.</title>
        <authorList>
            <person name="Rey-Velasco X."/>
            <person name="Lucena T."/>
        </authorList>
    </citation>
    <scope>NUCLEOTIDE SEQUENCE [LARGE SCALE GENOMIC DNA]</scope>
    <source>
        <strain evidence="2 3">S334</strain>
    </source>
</reference>
<sequence>MKRLLLLFAVLMSMPFYGISQSVSDINRPTIGGLDEVAPFSEGMAAVRKGEQWGFIDKEGHLVIDFRSDLVWNRQASNAQGVAGIRYPEFKGGMSIISKRTEEDIPLYGFINTKGETVIEPEFVNVSPFEAGHAVGIYANKTHRGKNEFQLDIYDYGFTEVLLNKEGEMIWPVQQRQGIIMSKRRFKLPELRTRLLSEDLLTVKDNNNKWKIVKMTPGGE</sequence>
<name>A0ABU3L9R8_9FLAO</name>
<proteinExistence type="predicted"/>
<feature type="signal peptide" evidence="1">
    <location>
        <begin position="1"/>
        <end position="18"/>
    </location>
</feature>
<protein>
    <submittedName>
        <fullName evidence="2">WG repeat-containing protein</fullName>
    </submittedName>
</protein>
<feature type="chain" id="PRO_5046629296" evidence="1">
    <location>
        <begin position="19"/>
        <end position="220"/>
    </location>
</feature>
<accession>A0ABU3L9R8</accession>
<dbReference type="EMBL" id="JAVTTP010000001">
    <property type="protein sequence ID" value="MDT7830041.1"/>
    <property type="molecule type" value="Genomic_DNA"/>
</dbReference>
<dbReference type="InterPro" id="IPR032774">
    <property type="entry name" value="WG_beta_rep"/>
</dbReference>
<evidence type="ECO:0000256" key="1">
    <source>
        <dbReference type="SAM" id="SignalP"/>
    </source>
</evidence>
<gene>
    <name evidence="2" type="ORF">RQM65_15340</name>
</gene>
<dbReference type="Pfam" id="PF14903">
    <property type="entry name" value="WG_beta_rep"/>
    <property type="match status" value="2"/>
</dbReference>
<dbReference type="Proteomes" id="UP001250656">
    <property type="component" value="Unassembled WGS sequence"/>
</dbReference>
<organism evidence="2 3">
    <name type="scientific">Pricia mediterranea</name>
    <dbReference type="NCBI Taxonomy" id="3076079"/>
    <lineage>
        <taxon>Bacteria</taxon>
        <taxon>Pseudomonadati</taxon>
        <taxon>Bacteroidota</taxon>
        <taxon>Flavobacteriia</taxon>
        <taxon>Flavobacteriales</taxon>
        <taxon>Flavobacteriaceae</taxon>
        <taxon>Pricia</taxon>
    </lineage>
</organism>
<keyword evidence="3" id="KW-1185">Reference proteome</keyword>